<accession>A0A8K0E020</accession>
<dbReference type="AlphaFoldDB" id="A0A8K0E020"/>
<evidence type="ECO:0000313" key="2">
    <source>
        <dbReference type="Proteomes" id="UP000796880"/>
    </source>
</evidence>
<proteinExistence type="predicted"/>
<sequence>MAIPFPFPRNVCSCPEVGVSFLAKEEGEEDTLLLRDRGGRGSAEDGRENLLADFWAMPLKAFLMKEDRFLHLALDFQPQDIVRLGEQVTRKGYLKGFHTRLLFVLPLPMNVSAQHGLPGTGGKLYWMERGFMEKSSDEGGEGHPITHPNQIP</sequence>
<dbReference type="Proteomes" id="UP000796880">
    <property type="component" value="Unassembled WGS sequence"/>
</dbReference>
<reference evidence="1" key="1">
    <citation type="submission" date="2020-03" db="EMBL/GenBank/DDBJ databases">
        <title>A high-quality chromosome-level genome assembly of a woody plant with both climbing and erect habits, Rhamnella rubrinervis.</title>
        <authorList>
            <person name="Lu Z."/>
            <person name="Yang Y."/>
            <person name="Zhu X."/>
            <person name="Sun Y."/>
        </authorList>
    </citation>
    <scope>NUCLEOTIDE SEQUENCE</scope>
    <source>
        <strain evidence="1">BYM</strain>
        <tissue evidence="1">Leaf</tissue>
    </source>
</reference>
<name>A0A8K0E020_9ROSA</name>
<comment type="caution">
    <text evidence="1">The sequence shown here is derived from an EMBL/GenBank/DDBJ whole genome shotgun (WGS) entry which is preliminary data.</text>
</comment>
<dbReference type="EMBL" id="VOIH02000009">
    <property type="protein sequence ID" value="KAF3436905.1"/>
    <property type="molecule type" value="Genomic_DNA"/>
</dbReference>
<keyword evidence="2" id="KW-1185">Reference proteome</keyword>
<evidence type="ECO:0000313" key="1">
    <source>
        <dbReference type="EMBL" id="KAF3436905.1"/>
    </source>
</evidence>
<organism evidence="1 2">
    <name type="scientific">Rhamnella rubrinervis</name>
    <dbReference type="NCBI Taxonomy" id="2594499"/>
    <lineage>
        <taxon>Eukaryota</taxon>
        <taxon>Viridiplantae</taxon>
        <taxon>Streptophyta</taxon>
        <taxon>Embryophyta</taxon>
        <taxon>Tracheophyta</taxon>
        <taxon>Spermatophyta</taxon>
        <taxon>Magnoliopsida</taxon>
        <taxon>eudicotyledons</taxon>
        <taxon>Gunneridae</taxon>
        <taxon>Pentapetalae</taxon>
        <taxon>rosids</taxon>
        <taxon>fabids</taxon>
        <taxon>Rosales</taxon>
        <taxon>Rhamnaceae</taxon>
        <taxon>rhamnoid group</taxon>
        <taxon>Rhamneae</taxon>
        <taxon>Rhamnella</taxon>
    </lineage>
</organism>
<gene>
    <name evidence="1" type="ORF">FNV43_RR19658</name>
</gene>
<protein>
    <submittedName>
        <fullName evidence="1">Uncharacterized protein</fullName>
    </submittedName>
</protein>